<organism evidence="2 3">
    <name type="scientific">Motilibacter peucedani</name>
    <dbReference type="NCBI Taxonomy" id="598650"/>
    <lineage>
        <taxon>Bacteria</taxon>
        <taxon>Bacillati</taxon>
        <taxon>Actinomycetota</taxon>
        <taxon>Actinomycetes</taxon>
        <taxon>Motilibacterales</taxon>
        <taxon>Motilibacteraceae</taxon>
        <taxon>Motilibacter</taxon>
    </lineage>
</organism>
<evidence type="ECO:0008006" key="4">
    <source>
        <dbReference type="Google" id="ProtNLM"/>
    </source>
</evidence>
<feature type="chain" id="PRO_5019302856" description="Tat pathway signal sequence domain protein" evidence="1">
    <location>
        <begin position="38"/>
        <end position="466"/>
    </location>
</feature>
<evidence type="ECO:0000256" key="1">
    <source>
        <dbReference type="SAM" id="SignalP"/>
    </source>
</evidence>
<dbReference type="SUPFAM" id="SSF48208">
    <property type="entry name" value="Six-hairpin glycosidases"/>
    <property type="match status" value="1"/>
</dbReference>
<keyword evidence="3" id="KW-1185">Reference proteome</keyword>
<name>A0A420XJV3_9ACTN</name>
<dbReference type="EMBL" id="RBWV01000017">
    <property type="protein sequence ID" value="RKS67969.1"/>
    <property type="molecule type" value="Genomic_DNA"/>
</dbReference>
<dbReference type="OrthoDB" id="1171174at2"/>
<feature type="signal peptide" evidence="1">
    <location>
        <begin position="1"/>
        <end position="37"/>
    </location>
</feature>
<evidence type="ECO:0000313" key="3">
    <source>
        <dbReference type="Proteomes" id="UP000281955"/>
    </source>
</evidence>
<dbReference type="InParanoid" id="A0A420XJV3"/>
<dbReference type="InterPro" id="IPR006311">
    <property type="entry name" value="TAT_signal"/>
</dbReference>
<dbReference type="PROSITE" id="PS51318">
    <property type="entry name" value="TAT"/>
    <property type="match status" value="1"/>
</dbReference>
<evidence type="ECO:0000313" key="2">
    <source>
        <dbReference type="EMBL" id="RKS67969.1"/>
    </source>
</evidence>
<dbReference type="Proteomes" id="UP000281955">
    <property type="component" value="Unassembled WGS sequence"/>
</dbReference>
<accession>A0A420XJV3</accession>
<comment type="caution">
    <text evidence="2">The sequence shown here is derived from an EMBL/GenBank/DDBJ whole genome shotgun (WGS) entry which is preliminary data.</text>
</comment>
<keyword evidence="1" id="KW-0732">Signal</keyword>
<proteinExistence type="predicted"/>
<sequence length="466" mass="49047">MTRATYDPAPLLSRRAVIGGSLALAAGLAGGLPAASAAPAGPTTPRGLAPGRSQDAACAFLDAMTDRWAGPGAPRLAQSYSDQNGLFSTAFVYDNALAVCAYLGGTRKATRTRAVQLGDGLLYAMDHDPGYSDGRLRQAYNVGPYTFYDGSPQPYGFVLPDGDANIGWQFGFLGTAVGDMAWPGIALVQLGAREKEERFTAGAVRIARWIVDNAYSTLPLGGFSFGVDAANHKVLAHSTEHNIDCYAFFTMLTELTGDGQWTEHAEHALAFVEEMWEPGGGFFYTGSNDGIAINPSPKPLDVQTWSWLALRDDRFAASLDWAGSTLAVTDTPTSPGSQLPAGTTFTGVTFSDVSKTSGASYNGLPVDPDGVWLEGTGQLVCALVDRDQEGDSARAQALLAQVRGVQATLGGGQTVGGQPVSGGIVAASSLLDTGFGFSYAQSQHVGATSWYLMGSRHKNPMQYREL</sequence>
<protein>
    <recommendedName>
        <fullName evidence="4">Tat pathway signal sequence domain protein</fullName>
    </recommendedName>
</protein>
<dbReference type="AlphaFoldDB" id="A0A420XJV3"/>
<dbReference type="InterPro" id="IPR008928">
    <property type="entry name" value="6-hairpin_glycosidase_sf"/>
</dbReference>
<reference evidence="2 3" key="1">
    <citation type="submission" date="2018-10" db="EMBL/GenBank/DDBJ databases">
        <title>Genomic Encyclopedia of Archaeal and Bacterial Type Strains, Phase II (KMG-II): from individual species to whole genera.</title>
        <authorList>
            <person name="Goeker M."/>
        </authorList>
    </citation>
    <scope>NUCLEOTIDE SEQUENCE [LARGE SCALE GENOMIC DNA]</scope>
    <source>
        <strain evidence="2 3">RP-AC37</strain>
    </source>
</reference>
<dbReference type="RefSeq" id="WP_121195110.1">
    <property type="nucleotide sequence ID" value="NZ_RBWV01000017.1"/>
</dbReference>
<gene>
    <name evidence="2" type="ORF">CLV35_3876</name>
</gene>
<dbReference type="GO" id="GO:0005975">
    <property type="term" value="P:carbohydrate metabolic process"/>
    <property type="evidence" value="ECO:0007669"/>
    <property type="project" value="InterPro"/>
</dbReference>